<dbReference type="HOGENOM" id="CLU_1101463_0_0_3"/>
<organism evidence="2 3">
    <name type="scientific">Gloeothece verrucosa (strain PCC 7822)</name>
    <name type="common">Cyanothece sp. (strain PCC 7822)</name>
    <dbReference type="NCBI Taxonomy" id="497965"/>
    <lineage>
        <taxon>Bacteria</taxon>
        <taxon>Bacillati</taxon>
        <taxon>Cyanobacteriota</taxon>
        <taxon>Cyanophyceae</taxon>
        <taxon>Oscillatoriophycideae</taxon>
        <taxon>Chroococcales</taxon>
        <taxon>Aphanothecaceae</taxon>
        <taxon>Gloeothece</taxon>
        <taxon>Gloeothece verrucosa</taxon>
    </lineage>
</organism>
<dbReference type="Proteomes" id="UP000008206">
    <property type="component" value="Chromosome"/>
</dbReference>
<evidence type="ECO:0000313" key="3">
    <source>
        <dbReference type="Proteomes" id="UP000008206"/>
    </source>
</evidence>
<gene>
    <name evidence="2" type="ordered locus">Cyan7822_3630</name>
</gene>
<evidence type="ECO:0000256" key="1">
    <source>
        <dbReference type="SAM" id="Coils"/>
    </source>
</evidence>
<sequence length="252" mass="28517">MKYTFEQLRIHFIEHTVSRVSRDSNAADLVIASLLNELQDELTGEEREEAKQRVQFLSSEAEKLLRSRIPHDIVSPNVGVELWGYEQIEPLSPAIYIHHHQPTQTDFDLQFQLPEGEVWAWNVVYTLTGPYFGVQNSQDGEPATRFSDLGPINFFLQTVEVLKGFAGFDLLGDLSVDNLDGFTLEFDECQTMYEALQRQGDQIGAALSQLIQGEENYQHAQELVDLWAKPLASGMKQGIAQFKRGKTIGLSK</sequence>
<feature type="coiled-coil region" evidence="1">
    <location>
        <begin position="35"/>
        <end position="67"/>
    </location>
</feature>
<dbReference type="STRING" id="497965.Cyan7822_3630"/>
<name>E0UG67_GLOV7</name>
<accession>E0UG67</accession>
<keyword evidence="1" id="KW-0175">Coiled coil</keyword>
<evidence type="ECO:0000313" key="2">
    <source>
        <dbReference type="EMBL" id="ADN15568.1"/>
    </source>
</evidence>
<reference evidence="3" key="1">
    <citation type="journal article" date="2011" name="MBio">
        <title>Novel metabolic attributes of the genus Cyanothece, comprising a group of unicellular nitrogen-fixing Cyanobacteria.</title>
        <authorList>
            <person name="Bandyopadhyay A."/>
            <person name="Elvitigala T."/>
            <person name="Welsh E."/>
            <person name="Stockel J."/>
            <person name="Liberton M."/>
            <person name="Min H."/>
            <person name="Sherman L.A."/>
            <person name="Pakrasi H.B."/>
        </authorList>
    </citation>
    <scope>NUCLEOTIDE SEQUENCE [LARGE SCALE GENOMIC DNA]</scope>
    <source>
        <strain evidence="3">PCC 7822</strain>
    </source>
</reference>
<dbReference type="AlphaFoldDB" id="E0UG67"/>
<dbReference type="EMBL" id="CP002198">
    <property type="protein sequence ID" value="ADN15568.1"/>
    <property type="molecule type" value="Genomic_DNA"/>
</dbReference>
<protein>
    <submittedName>
        <fullName evidence="2">Uncharacterized protein</fullName>
    </submittedName>
</protein>
<proteinExistence type="predicted"/>
<keyword evidence="3" id="KW-1185">Reference proteome</keyword>
<dbReference type="KEGG" id="cyj:Cyan7822_3630"/>